<dbReference type="InterPro" id="IPR036286">
    <property type="entry name" value="LexA/Signal_pep-like_sf"/>
</dbReference>
<dbReference type="AlphaFoldDB" id="A0A286AEA5"/>
<keyword evidence="3" id="KW-0804">Transcription</keyword>
<dbReference type="InterPro" id="IPR039418">
    <property type="entry name" value="LexA-like"/>
</dbReference>
<protein>
    <submittedName>
        <fullName evidence="5">Phage repressor protein C, contains Cro/C1-type HTH and peptisase s24 domains</fullName>
    </submittedName>
</protein>
<dbReference type="OrthoDB" id="3831186at2"/>
<dbReference type="Proteomes" id="UP000219281">
    <property type="component" value="Unassembled WGS sequence"/>
</dbReference>
<evidence type="ECO:0000256" key="2">
    <source>
        <dbReference type="ARBA" id="ARBA00023125"/>
    </source>
</evidence>
<keyword evidence="1" id="KW-0805">Transcription regulation</keyword>
<dbReference type="EMBL" id="OCMT01000004">
    <property type="protein sequence ID" value="SOD20232.1"/>
    <property type="molecule type" value="Genomic_DNA"/>
</dbReference>
<dbReference type="SUPFAM" id="SSF51306">
    <property type="entry name" value="LexA/Signal peptidase"/>
    <property type="match status" value="1"/>
</dbReference>
<dbReference type="InterPro" id="IPR015927">
    <property type="entry name" value="Peptidase_S24_S26A/B/C"/>
</dbReference>
<dbReference type="PANTHER" id="PTHR40661">
    <property type="match status" value="1"/>
</dbReference>
<evidence type="ECO:0000259" key="4">
    <source>
        <dbReference type="Pfam" id="PF00717"/>
    </source>
</evidence>
<accession>A0A286AEA5</accession>
<dbReference type="Pfam" id="PF00717">
    <property type="entry name" value="Peptidase_S24"/>
    <property type="match status" value="1"/>
</dbReference>
<evidence type="ECO:0000256" key="1">
    <source>
        <dbReference type="ARBA" id="ARBA00023015"/>
    </source>
</evidence>
<gene>
    <name evidence="5" type="ORF">SAMN06297358_3945</name>
</gene>
<proteinExistence type="predicted"/>
<name>A0A286AEA5_9SPHI</name>
<dbReference type="GO" id="GO:0003677">
    <property type="term" value="F:DNA binding"/>
    <property type="evidence" value="ECO:0007669"/>
    <property type="project" value="UniProtKB-KW"/>
</dbReference>
<evidence type="ECO:0000256" key="3">
    <source>
        <dbReference type="ARBA" id="ARBA00023163"/>
    </source>
</evidence>
<dbReference type="PANTHER" id="PTHR40661:SF3">
    <property type="entry name" value="FELS-1 PROPHAGE TRANSCRIPTIONAL REGULATOR"/>
    <property type="match status" value="1"/>
</dbReference>
<dbReference type="Gene3D" id="2.10.109.10">
    <property type="entry name" value="Umud Fragment, subunit A"/>
    <property type="match status" value="1"/>
</dbReference>
<feature type="domain" description="Peptidase S24/S26A/S26B/S26C" evidence="4">
    <location>
        <begin position="113"/>
        <end position="217"/>
    </location>
</feature>
<dbReference type="RefSeq" id="WP_097133700.1">
    <property type="nucleotide sequence ID" value="NZ_OCMT01000004.1"/>
</dbReference>
<evidence type="ECO:0000313" key="6">
    <source>
        <dbReference type="Proteomes" id="UP000219281"/>
    </source>
</evidence>
<reference evidence="6" key="1">
    <citation type="submission" date="2017-09" db="EMBL/GenBank/DDBJ databases">
        <authorList>
            <person name="Varghese N."/>
            <person name="Submissions S."/>
        </authorList>
    </citation>
    <scope>NUCLEOTIDE SEQUENCE [LARGE SCALE GENOMIC DNA]</scope>
    <source>
        <strain evidence="6">CGMCC 1.12803</strain>
    </source>
</reference>
<evidence type="ECO:0000313" key="5">
    <source>
        <dbReference type="EMBL" id="SOD20232.1"/>
    </source>
</evidence>
<sequence length="223" mass="25369">MSVKKRIKDFVSEINIPINAFEKSINASNGYVNSITKSIGIDKLERIIEIYPNLDLEWLLTGKGMMLRSSKTDISSLDNEPMLSTINPGQAIPLISTESVPGFVNSEQNHHGIIVKETYVIPEFNEQGAKYLVRVNGSDMHPKFSNGDLLACKPIGNPTFFQWGRVYVLNTNQGTLIKFLYQDEHDKDVLWCRSENEKNYPPFHIHRKNIYNIAIVVGVLRME</sequence>
<organism evidence="5 6">
    <name type="scientific">Pedobacter xixiisoli</name>
    <dbReference type="NCBI Taxonomy" id="1476464"/>
    <lineage>
        <taxon>Bacteria</taxon>
        <taxon>Pseudomonadati</taxon>
        <taxon>Bacteroidota</taxon>
        <taxon>Sphingobacteriia</taxon>
        <taxon>Sphingobacteriales</taxon>
        <taxon>Sphingobacteriaceae</taxon>
        <taxon>Pedobacter</taxon>
    </lineage>
</organism>
<keyword evidence="6" id="KW-1185">Reference proteome</keyword>
<keyword evidence="2" id="KW-0238">DNA-binding</keyword>
<dbReference type="CDD" id="cd06529">
    <property type="entry name" value="S24_LexA-like"/>
    <property type="match status" value="1"/>
</dbReference>